<comment type="caution">
    <text evidence="1">The sequence shown here is derived from an EMBL/GenBank/DDBJ whole genome shotgun (WGS) entry which is preliminary data.</text>
</comment>
<dbReference type="Proteomes" id="UP000248745">
    <property type="component" value="Unassembled WGS sequence"/>
</dbReference>
<evidence type="ECO:0000313" key="2">
    <source>
        <dbReference type="Proteomes" id="UP000248745"/>
    </source>
</evidence>
<accession>A0A2W2A7R9</accession>
<protein>
    <submittedName>
        <fullName evidence="1">Uncharacterized protein</fullName>
    </submittedName>
</protein>
<keyword evidence="2" id="KW-1185">Reference proteome</keyword>
<proteinExistence type="predicted"/>
<gene>
    <name evidence="1" type="ORF">DN068_19085</name>
</gene>
<organism evidence="1 2">
    <name type="scientific">Taibaiella soli</name>
    <dbReference type="NCBI Taxonomy" id="1649169"/>
    <lineage>
        <taxon>Bacteria</taxon>
        <taxon>Pseudomonadati</taxon>
        <taxon>Bacteroidota</taxon>
        <taxon>Chitinophagia</taxon>
        <taxon>Chitinophagales</taxon>
        <taxon>Chitinophagaceae</taxon>
        <taxon>Taibaiella</taxon>
    </lineage>
</organism>
<evidence type="ECO:0000313" key="1">
    <source>
        <dbReference type="EMBL" id="PZF71395.1"/>
    </source>
</evidence>
<sequence length="112" mass="12728">MFITSSNTHRNIDFDPIDTEDHAAFTVGHNSSHSYESVNWQTKRKEASLNGTSHHSKKMKTPPYSSLKVALHSLSFHFPVSFQDLASVKIPAIPSFYRYLFYRDAAPPPRSC</sequence>
<dbReference type="EMBL" id="QKTW01000025">
    <property type="protein sequence ID" value="PZF71395.1"/>
    <property type="molecule type" value="Genomic_DNA"/>
</dbReference>
<dbReference type="AlphaFoldDB" id="A0A2W2A7R9"/>
<reference evidence="1 2" key="1">
    <citation type="submission" date="2018-06" db="EMBL/GenBank/DDBJ databases">
        <title>Mucibacter soli gen. nov., sp. nov., a new member of the family Chitinophagaceae producing mucin.</title>
        <authorList>
            <person name="Kim M.-K."/>
            <person name="Park S."/>
            <person name="Kim T.-S."/>
            <person name="Joung Y."/>
            <person name="Han J.-H."/>
            <person name="Kim S.B."/>
        </authorList>
    </citation>
    <scope>NUCLEOTIDE SEQUENCE [LARGE SCALE GENOMIC DNA]</scope>
    <source>
        <strain evidence="1 2">R1-15</strain>
    </source>
</reference>
<name>A0A2W2A7R9_9BACT</name>